<dbReference type="STRING" id="203119.Cthe_2835"/>
<proteinExistence type="predicted"/>
<dbReference type="OrthoDB" id="3035564at2"/>
<dbReference type="GeneID" id="35803554"/>
<keyword evidence="2" id="KW-1185">Reference proteome</keyword>
<evidence type="ECO:0000313" key="2">
    <source>
        <dbReference type="Proteomes" id="UP000002145"/>
    </source>
</evidence>
<reference evidence="1 2" key="2">
    <citation type="journal article" date="2013" name="Biotechnol. Biofuels">
        <title>Global transcriptome analysis of Clostridium thermocellum ATCC 27405 during growth on dilute acid pretreated Populus and switchgrass.</title>
        <authorList>
            <person name="Wilson C.M."/>
            <person name="Rodriguez M.Jr."/>
            <person name="Johnson C.M."/>
            <person name="Martin S.L."/>
            <person name="Chu T.M."/>
            <person name="Wolfinger R.D."/>
            <person name="Hauser L.J."/>
            <person name="Land M.L."/>
            <person name="Klingeman D.M."/>
            <person name="Syed M.H."/>
            <person name="Ragauskas A.J."/>
            <person name="Tschaplinski T.J."/>
            <person name="Mielenz J.R."/>
            <person name="Brown S.D."/>
        </authorList>
    </citation>
    <scope>NUCLEOTIDE SEQUENCE [LARGE SCALE GENOMIC DNA]</scope>
    <source>
        <strain evidence="2">ATCC 27405 / DSM 1237 / JCM 9322 / NBRC 103400 / NCIMB 10682 / NRRL B-4536 / VPI 7372</strain>
    </source>
</reference>
<accession>A3DJA5</accession>
<protein>
    <submittedName>
        <fullName evidence="1">Uncharacterized protein</fullName>
    </submittedName>
</protein>
<reference evidence="2" key="1">
    <citation type="submission" date="2007-02" db="EMBL/GenBank/DDBJ databases">
        <title>Complete sequence of Clostridium thermocellum ATCC 27405.</title>
        <authorList>
            <consortium name="US DOE Joint Genome Institute"/>
            <person name="Copeland A."/>
            <person name="Lucas S."/>
            <person name="Lapidus A."/>
            <person name="Barry K."/>
            <person name="Detter J.C."/>
            <person name="Glavina del Rio T."/>
            <person name="Hammon N."/>
            <person name="Israni S."/>
            <person name="Dalin E."/>
            <person name="Tice H."/>
            <person name="Pitluck S."/>
            <person name="Chertkov O."/>
            <person name="Brettin T."/>
            <person name="Bruce D."/>
            <person name="Han C."/>
            <person name="Tapia R."/>
            <person name="Gilna P."/>
            <person name="Schmutz J."/>
            <person name="Larimer F."/>
            <person name="Land M."/>
            <person name="Hauser L."/>
            <person name="Kyrpides N."/>
            <person name="Mikhailova N."/>
            <person name="Wu J.H.D."/>
            <person name="Newcomb M."/>
            <person name="Richardson P."/>
        </authorList>
    </citation>
    <scope>NUCLEOTIDE SEQUENCE [LARGE SCALE GENOMIC DNA]</scope>
    <source>
        <strain evidence="2">ATCC 27405 / DSM 1237 / JCM 9322 / NBRC 103400 / NCIMB 10682 / NRRL B-4536 / VPI 7372</strain>
    </source>
</reference>
<dbReference type="KEGG" id="cth:Cthe_2835"/>
<dbReference type="EMBL" id="CP000568">
    <property type="protein sequence ID" value="ABN54034.1"/>
    <property type="molecule type" value="Genomic_DNA"/>
</dbReference>
<dbReference type="Proteomes" id="UP000002145">
    <property type="component" value="Chromosome"/>
</dbReference>
<sequence length="192" mass="22645">MEKYSLFGELLYLGFVCEKGRCKSSGFWKLGYKRILHKHIVLLSKLIQCILVSEVSDNDALILKEFIESIQTEKDIIKYYPINEDTMKKLQDSNYSIITSIDSDRCNNNINLLMNDITTEILELLDHKFFLNKKRIAMLIRAIHNLPRVYLGKGLHTLCNIEQPAIDYKAALEYSFNNMDEDTRQRYRKYYQ</sequence>
<evidence type="ECO:0000313" key="1">
    <source>
        <dbReference type="EMBL" id="ABN54034.1"/>
    </source>
</evidence>
<dbReference type="AlphaFoldDB" id="A3DJA5"/>
<gene>
    <name evidence="1" type="ordered locus">Cthe_2835</name>
</gene>
<dbReference type="HOGENOM" id="CLU_1413031_0_0_9"/>
<organism evidence="1 2">
    <name type="scientific">Acetivibrio thermocellus (strain ATCC 27405 / DSM 1237 / JCM 9322 / NBRC 103400 / NCIMB 10682 / NRRL B-4536 / VPI 7372)</name>
    <name type="common">Clostridium thermocellum</name>
    <dbReference type="NCBI Taxonomy" id="203119"/>
    <lineage>
        <taxon>Bacteria</taxon>
        <taxon>Bacillati</taxon>
        <taxon>Bacillota</taxon>
        <taxon>Clostridia</taxon>
        <taxon>Eubacteriales</taxon>
        <taxon>Oscillospiraceae</taxon>
        <taxon>Acetivibrio</taxon>
    </lineage>
</organism>
<name>A3DJA5_ACET2</name>
<dbReference type="RefSeq" id="WP_003515094.1">
    <property type="nucleotide sequence ID" value="NC_009012.1"/>
</dbReference>